<dbReference type="GO" id="GO:0005737">
    <property type="term" value="C:cytoplasm"/>
    <property type="evidence" value="ECO:0007669"/>
    <property type="project" value="TreeGrafter"/>
</dbReference>
<dbReference type="PANTHER" id="PTHR46050">
    <property type="entry name" value="TPR REPEAT-CONTAINING THIOREDOXIN"/>
    <property type="match status" value="1"/>
</dbReference>
<evidence type="ECO:0000313" key="2">
    <source>
        <dbReference type="Proteomes" id="UP001374584"/>
    </source>
</evidence>
<dbReference type="EMBL" id="JAYMYR010000009">
    <property type="protein sequence ID" value="KAK7342542.1"/>
    <property type="molecule type" value="Genomic_DNA"/>
</dbReference>
<accession>A0AAN9QP24</accession>
<gene>
    <name evidence="1" type="ORF">VNO80_25497</name>
</gene>
<proteinExistence type="predicted"/>
<reference evidence="1 2" key="1">
    <citation type="submission" date="2024-01" db="EMBL/GenBank/DDBJ databases">
        <title>The genomes of 5 underutilized Papilionoideae crops provide insights into root nodulation and disease resistanc.</title>
        <authorList>
            <person name="Jiang F."/>
        </authorList>
    </citation>
    <scope>NUCLEOTIDE SEQUENCE [LARGE SCALE GENOMIC DNA]</scope>
    <source>
        <strain evidence="1">JINMINGXINNONG_FW02</strain>
        <tissue evidence="1">Leaves</tissue>
    </source>
</reference>
<protein>
    <submittedName>
        <fullName evidence="1">Uncharacterized protein</fullName>
    </submittedName>
</protein>
<sequence length="88" mass="10058">MYTQMLCGLIMHNEIVACKAEAYLKLHQLEDDEFSLLNIPNLKFFAEKASTLDYNNVEVGRIVDVVKMVARARSSGNDSLWQVFLSLF</sequence>
<dbReference type="AlphaFoldDB" id="A0AAN9QP24"/>
<dbReference type="PANTHER" id="PTHR46050:SF29">
    <property type="entry name" value="TPR REPEAT-CONTAINING THIOREDOXIN TTL4"/>
    <property type="match status" value="1"/>
</dbReference>
<evidence type="ECO:0000313" key="1">
    <source>
        <dbReference type="EMBL" id="KAK7342542.1"/>
    </source>
</evidence>
<dbReference type="InterPro" id="IPR044534">
    <property type="entry name" value="TTL1-4"/>
</dbReference>
<dbReference type="Proteomes" id="UP001374584">
    <property type="component" value="Unassembled WGS sequence"/>
</dbReference>
<comment type="caution">
    <text evidence="1">The sequence shown here is derived from an EMBL/GenBank/DDBJ whole genome shotgun (WGS) entry which is preliminary data.</text>
</comment>
<organism evidence="1 2">
    <name type="scientific">Phaseolus coccineus</name>
    <name type="common">Scarlet runner bean</name>
    <name type="synonym">Phaseolus multiflorus</name>
    <dbReference type="NCBI Taxonomy" id="3886"/>
    <lineage>
        <taxon>Eukaryota</taxon>
        <taxon>Viridiplantae</taxon>
        <taxon>Streptophyta</taxon>
        <taxon>Embryophyta</taxon>
        <taxon>Tracheophyta</taxon>
        <taxon>Spermatophyta</taxon>
        <taxon>Magnoliopsida</taxon>
        <taxon>eudicotyledons</taxon>
        <taxon>Gunneridae</taxon>
        <taxon>Pentapetalae</taxon>
        <taxon>rosids</taxon>
        <taxon>fabids</taxon>
        <taxon>Fabales</taxon>
        <taxon>Fabaceae</taxon>
        <taxon>Papilionoideae</taxon>
        <taxon>50 kb inversion clade</taxon>
        <taxon>NPAAA clade</taxon>
        <taxon>indigoferoid/millettioid clade</taxon>
        <taxon>Phaseoleae</taxon>
        <taxon>Phaseolus</taxon>
    </lineage>
</organism>
<name>A0AAN9QP24_PHACN</name>
<keyword evidence="2" id="KW-1185">Reference proteome</keyword>